<accession>A0A6J4ZJ41</accession>
<evidence type="ECO:0000313" key="1">
    <source>
        <dbReference type="EMBL" id="CAB3623704.1"/>
    </source>
</evidence>
<keyword evidence="2" id="KW-1185">Reference proteome</keyword>
<dbReference type="RefSeq" id="WP_156351033.1">
    <property type="nucleotide sequence ID" value="NZ_CADIJR010000001.1"/>
</dbReference>
<proteinExistence type="predicted"/>
<evidence type="ECO:0000313" key="2">
    <source>
        <dbReference type="Proteomes" id="UP000507979"/>
    </source>
</evidence>
<sequence length="283" mass="31882">MQVSNSTLSGPSDPLGCYYSSARLTNDANGKPHFTEVMGSAEKKYLESPPSSKTVALSDKAVALSSQETEDEDADLSLLACWTPAELARFTRNYTESERLEELDIMVFNSQYSPGCDCSELTADGGQIYYATTRIPVTPESEIVDRRQSDTFVAQLKSMYKAERNKGSSALDIYKKIGKLILSQPDDFAYKFGFSVTFRERVESMQWGGRANPVERQHGELFTRSHAASDESDVAMLTKMKDRFSHNKLQQRTHDMERDRQHQLMDLLYGKVNLKSKPAGRRV</sequence>
<dbReference type="GeneID" id="92895866"/>
<gene>
    <name evidence="1" type="ORF">LMG26845_00033</name>
</gene>
<protein>
    <submittedName>
        <fullName evidence="1">Uncharacterized protein</fullName>
    </submittedName>
</protein>
<name>A0A6J4ZJ41_9BURK</name>
<dbReference type="EMBL" id="CADIJR010000001">
    <property type="protein sequence ID" value="CAB3623704.1"/>
    <property type="molecule type" value="Genomic_DNA"/>
</dbReference>
<dbReference type="AlphaFoldDB" id="A0A6J4ZJ41"/>
<organism evidence="1 2">
    <name type="scientific">Achromobacter insuavis</name>
    <dbReference type="NCBI Taxonomy" id="1287735"/>
    <lineage>
        <taxon>Bacteria</taxon>
        <taxon>Pseudomonadati</taxon>
        <taxon>Pseudomonadota</taxon>
        <taxon>Betaproteobacteria</taxon>
        <taxon>Burkholderiales</taxon>
        <taxon>Alcaligenaceae</taxon>
        <taxon>Achromobacter</taxon>
    </lineage>
</organism>
<reference evidence="1 2" key="1">
    <citation type="submission" date="2020-04" db="EMBL/GenBank/DDBJ databases">
        <authorList>
            <person name="De Canck E."/>
        </authorList>
    </citation>
    <scope>NUCLEOTIDE SEQUENCE [LARGE SCALE GENOMIC DNA]</scope>
    <source>
        <strain evidence="1 2">LMG 26845</strain>
    </source>
</reference>
<dbReference type="Proteomes" id="UP000507979">
    <property type="component" value="Unassembled WGS sequence"/>
</dbReference>